<proteinExistence type="predicted"/>
<evidence type="ECO:0000313" key="2">
    <source>
        <dbReference type="Proteomes" id="UP000288216"/>
    </source>
</evidence>
<dbReference type="Proteomes" id="UP000288216">
    <property type="component" value="Unassembled WGS sequence"/>
</dbReference>
<comment type="caution">
    <text evidence="1">The sequence shown here is derived from an EMBL/GenBank/DDBJ whole genome shotgun (WGS) entry which is preliminary data.</text>
</comment>
<keyword evidence="2" id="KW-1185">Reference proteome</keyword>
<protein>
    <submittedName>
        <fullName evidence="1">Uncharacterized protein</fullName>
    </submittedName>
</protein>
<sequence length="107" mass="11233">MTLGEHWAPVASQQKKGKRKIPATSVAMAFAPSSPRPLCGVELAVAALYYIIAESGRGWQLELQGERERACCHTVPRVVQSHRAAPPSAAVIAETSGTPGGISVVGK</sequence>
<dbReference type="EMBL" id="BFAA01000596">
    <property type="protein sequence ID" value="GCB73150.1"/>
    <property type="molecule type" value="Genomic_DNA"/>
</dbReference>
<organism evidence="1 2">
    <name type="scientific">Scyliorhinus torazame</name>
    <name type="common">Cloudy catshark</name>
    <name type="synonym">Catulus torazame</name>
    <dbReference type="NCBI Taxonomy" id="75743"/>
    <lineage>
        <taxon>Eukaryota</taxon>
        <taxon>Metazoa</taxon>
        <taxon>Chordata</taxon>
        <taxon>Craniata</taxon>
        <taxon>Vertebrata</taxon>
        <taxon>Chondrichthyes</taxon>
        <taxon>Elasmobranchii</taxon>
        <taxon>Galeomorphii</taxon>
        <taxon>Galeoidea</taxon>
        <taxon>Carcharhiniformes</taxon>
        <taxon>Scyliorhinidae</taxon>
        <taxon>Scyliorhinus</taxon>
    </lineage>
</organism>
<name>A0A401PJ45_SCYTO</name>
<accession>A0A401PJ45</accession>
<dbReference type="AlphaFoldDB" id="A0A401PJ45"/>
<reference evidence="1 2" key="1">
    <citation type="journal article" date="2018" name="Nat. Ecol. Evol.">
        <title>Shark genomes provide insights into elasmobranch evolution and the origin of vertebrates.</title>
        <authorList>
            <person name="Hara Y"/>
            <person name="Yamaguchi K"/>
            <person name="Onimaru K"/>
            <person name="Kadota M"/>
            <person name="Koyanagi M"/>
            <person name="Keeley SD"/>
            <person name="Tatsumi K"/>
            <person name="Tanaka K"/>
            <person name="Motone F"/>
            <person name="Kageyama Y"/>
            <person name="Nozu R"/>
            <person name="Adachi N"/>
            <person name="Nishimura O"/>
            <person name="Nakagawa R"/>
            <person name="Tanegashima C"/>
            <person name="Kiyatake I"/>
            <person name="Matsumoto R"/>
            <person name="Murakumo K"/>
            <person name="Nishida K"/>
            <person name="Terakita A"/>
            <person name="Kuratani S"/>
            <person name="Sato K"/>
            <person name="Hyodo S Kuraku.S."/>
        </authorList>
    </citation>
    <scope>NUCLEOTIDE SEQUENCE [LARGE SCALE GENOMIC DNA]</scope>
</reference>
<gene>
    <name evidence="1" type="ORF">scyTo_0002376</name>
</gene>
<evidence type="ECO:0000313" key="1">
    <source>
        <dbReference type="EMBL" id="GCB73150.1"/>
    </source>
</evidence>